<dbReference type="Pfam" id="PF13579">
    <property type="entry name" value="Glyco_trans_4_4"/>
    <property type="match status" value="1"/>
</dbReference>
<name>A0ABS5TZN2_9CELL</name>
<dbReference type="EC" id="2.4.-.-" evidence="4"/>
<keyword evidence="1 4" id="KW-0328">Glycosyltransferase</keyword>
<sequence>MALTQQAQLTVRRVLARVPAGLGPTRLQDAVDRVHTGRVRAQLRAGRVPDVSGLGPRLALVRQLAAADRRDEALAALDVLLAEPAPALRSQRERVAEVLAELGDLERTRAYAGRQRPSRRAELDRTALMLAAVAEWPQDPAEQQAMLAGLREGSDAPLVLTRVLVAVERPDLLGIELAALADRSDLQWPSARTLAHTASVQMTEGNLAAAEGLARLAARAGATGEKIARVRVEAADRLAYLAEPWQAPARATTSVESRPDALLAVLSQSLPIRSGGYATRSHGILTGLAAQGWHVEALTRLGFPYDRWSASDDRSVPTVDVVDGIPYHRALDARRRYPQHPLAVYTEQQAGHVTQAIERHRPALVQASSFYSAGAGAAVAARRAGLPFVYEMRGLGDLMVTANRPQVKGTQGWRFLAEMETQVCLAADGVLTLTGALRDEMIRRGVPAERIGVLPNGVHADQFAPLERDEELASELGVQGKVVLGYAGSLVEYEGLDLLLGALTRMRHRADVALVVVGDGPAENALRALSSSLGLDDQVRFVGRVAHTQVPRYLSLTDIAPFPRLPLDVCRLISPMKPFESMAMGRAVVSSDVEALAEIVDDGRTGRTFAAGDAGALADVLDELVDDAAQRDRLGAAAREWVRQDRDWSVLAAGADRFYRSVLSGGPVAG</sequence>
<dbReference type="Proteomes" id="UP000722125">
    <property type="component" value="Unassembled WGS sequence"/>
</dbReference>
<dbReference type="PANTHER" id="PTHR45947">
    <property type="entry name" value="SULFOQUINOVOSYL TRANSFERASE SQD2"/>
    <property type="match status" value="1"/>
</dbReference>
<dbReference type="PANTHER" id="PTHR45947:SF14">
    <property type="entry name" value="SLL1723 PROTEIN"/>
    <property type="match status" value="1"/>
</dbReference>
<dbReference type="Gene3D" id="3.40.50.2000">
    <property type="entry name" value="Glycogen Phosphorylase B"/>
    <property type="match status" value="2"/>
</dbReference>
<keyword evidence="2 4" id="KW-0808">Transferase</keyword>
<evidence type="ECO:0000313" key="4">
    <source>
        <dbReference type="EMBL" id="MBT0994619.1"/>
    </source>
</evidence>
<dbReference type="EMBL" id="JAHBOH010000001">
    <property type="protein sequence ID" value="MBT0994619.1"/>
    <property type="molecule type" value="Genomic_DNA"/>
</dbReference>
<dbReference type="GO" id="GO:0016757">
    <property type="term" value="F:glycosyltransferase activity"/>
    <property type="evidence" value="ECO:0007669"/>
    <property type="project" value="UniProtKB-KW"/>
</dbReference>
<evidence type="ECO:0000256" key="1">
    <source>
        <dbReference type="ARBA" id="ARBA00022676"/>
    </source>
</evidence>
<dbReference type="SUPFAM" id="SSF53756">
    <property type="entry name" value="UDP-Glycosyltransferase/glycogen phosphorylase"/>
    <property type="match status" value="1"/>
</dbReference>
<accession>A0ABS5TZN2</accession>
<dbReference type="Pfam" id="PF13692">
    <property type="entry name" value="Glyco_trans_1_4"/>
    <property type="match status" value="1"/>
</dbReference>
<dbReference type="CDD" id="cd03794">
    <property type="entry name" value="GT4_WbuB-like"/>
    <property type="match status" value="1"/>
</dbReference>
<proteinExistence type="predicted"/>
<dbReference type="RefSeq" id="WP_214349889.1">
    <property type="nucleotide sequence ID" value="NZ_JAHBOH010000001.1"/>
</dbReference>
<feature type="domain" description="Glycosyltransferase subfamily 4-like N-terminal" evidence="3">
    <location>
        <begin position="275"/>
        <end position="457"/>
    </location>
</feature>
<evidence type="ECO:0000313" key="5">
    <source>
        <dbReference type="Proteomes" id="UP000722125"/>
    </source>
</evidence>
<comment type="caution">
    <text evidence="4">The sequence shown here is derived from an EMBL/GenBank/DDBJ whole genome shotgun (WGS) entry which is preliminary data.</text>
</comment>
<keyword evidence="5" id="KW-1185">Reference proteome</keyword>
<dbReference type="InterPro" id="IPR050194">
    <property type="entry name" value="Glycosyltransferase_grp1"/>
</dbReference>
<evidence type="ECO:0000259" key="3">
    <source>
        <dbReference type="Pfam" id="PF13579"/>
    </source>
</evidence>
<evidence type="ECO:0000256" key="2">
    <source>
        <dbReference type="ARBA" id="ARBA00022679"/>
    </source>
</evidence>
<dbReference type="InterPro" id="IPR028098">
    <property type="entry name" value="Glyco_trans_4-like_N"/>
</dbReference>
<protein>
    <submittedName>
        <fullName evidence="4">Glycosyltransferase</fullName>
        <ecNumber evidence="4">2.4.-.-</ecNumber>
    </submittedName>
</protein>
<gene>
    <name evidence="4" type="ORF">KIN34_10000</name>
</gene>
<reference evidence="4 5" key="1">
    <citation type="submission" date="2021-05" db="EMBL/GenBank/DDBJ databases">
        <title>Description of Cellulomonas sp. DKR-3 sp. nov.</title>
        <authorList>
            <person name="Dahal R.H."/>
            <person name="Chaudhary D.K."/>
        </authorList>
    </citation>
    <scope>NUCLEOTIDE SEQUENCE [LARGE SCALE GENOMIC DNA]</scope>
    <source>
        <strain evidence="4 5">DKR-3</strain>
    </source>
</reference>
<organism evidence="4 5">
    <name type="scientific">Cellulomonas fulva</name>
    <dbReference type="NCBI Taxonomy" id="2835530"/>
    <lineage>
        <taxon>Bacteria</taxon>
        <taxon>Bacillati</taxon>
        <taxon>Actinomycetota</taxon>
        <taxon>Actinomycetes</taxon>
        <taxon>Micrococcales</taxon>
        <taxon>Cellulomonadaceae</taxon>
        <taxon>Cellulomonas</taxon>
    </lineage>
</organism>